<keyword evidence="5 10" id="KW-0812">Transmembrane</keyword>
<dbReference type="AlphaFoldDB" id="A0AAN6GEK0"/>
<evidence type="ECO:0000256" key="2">
    <source>
        <dbReference type="ARBA" id="ARBA00004115"/>
    </source>
</evidence>
<comment type="similarity">
    <text evidence="4 10">Belongs to the OST1 family.</text>
</comment>
<sequence length="536" mass="57883">MLARRSRALAAVLAAGAAACLALAGAASASASASASAAVLPGAGDWTNERINRVIDLGGTITRSSTKFTIRKNESAIAAAPGSTVPYYISLSPDEDVQLAWTKVTLAVEGKTNEPVIIDLERASRPNSTHHIYAVQLPKSVLALAKETVALTFDATFSHMSSPLPKTIQQSDPLYLLWQGEVGLRSPYATEGGRVLVRSQFPRILSFSPKGDDVGTKSGSTVTFGPYSNIPPLPLAEKSIEAIMPGKVHYQYDQPVISAVEIDRHVEVSHWGNNLATEDRIWLRNDGASLKGFFSRVDHQKATYQAKITSHILQVITLHLPPGAKDVFFIDKVGNVSTSHLNAAPDAPQLVSAPAMALMQGKTSRLALQPRYPLLGGWNYSFSVGWNMNLGEGGWGRHVPNQGLRKVANDLEGAEGGKDRFVVGVMFVTPITDVATGTVRTKIVLPEGAVVTKIDTPFEMDSIREEKYTSYLDTIGRPAVVLEKTRVSEQHGQLVYIHYTLSSSAHYRKPLAIAAIVFAFFGVISTLRRFDGKISA</sequence>
<protein>
    <recommendedName>
        <fullName evidence="10">Dolichyl-diphosphooligosaccharide--protein glycosyltransferase subunit 1</fullName>
    </recommendedName>
</protein>
<keyword evidence="12" id="KW-1185">Reference proteome</keyword>
<evidence type="ECO:0000256" key="1">
    <source>
        <dbReference type="ARBA" id="ARBA00002791"/>
    </source>
</evidence>
<dbReference type="PANTHER" id="PTHR21049">
    <property type="entry name" value="RIBOPHORIN I"/>
    <property type="match status" value="1"/>
</dbReference>
<dbReference type="GO" id="GO:0018279">
    <property type="term" value="P:protein N-linked glycosylation via asparagine"/>
    <property type="evidence" value="ECO:0007669"/>
    <property type="project" value="TreeGrafter"/>
</dbReference>
<evidence type="ECO:0000256" key="7">
    <source>
        <dbReference type="ARBA" id="ARBA00022824"/>
    </source>
</evidence>
<evidence type="ECO:0000256" key="9">
    <source>
        <dbReference type="ARBA" id="ARBA00023136"/>
    </source>
</evidence>
<feature type="signal peptide" evidence="10">
    <location>
        <begin position="1"/>
        <end position="29"/>
    </location>
</feature>
<dbReference type="InterPro" id="IPR007676">
    <property type="entry name" value="Ribophorin_I"/>
</dbReference>
<keyword evidence="9 10" id="KW-0472">Membrane</keyword>
<evidence type="ECO:0000256" key="3">
    <source>
        <dbReference type="ARBA" id="ARBA00004922"/>
    </source>
</evidence>
<evidence type="ECO:0000256" key="4">
    <source>
        <dbReference type="ARBA" id="ARBA00008905"/>
    </source>
</evidence>
<comment type="caution">
    <text evidence="11">The sequence shown here is derived from an EMBL/GenBank/DDBJ whole genome shotgun (WGS) entry which is preliminary data.</text>
</comment>
<keyword evidence="6 10" id="KW-0732">Signal</keyword>
<comment type="subcellular location">
    <subcellularLocation>
        <location evidence="2 10">Endoplasmic reticulum membrane</location>
        <topology evidence="2 10">Single-pass type I membrane protein</topology>
    </subcellularLocation>
</comment>
<name>A0AAN6GEK0_9BASI</name>
<organism evidence="11 12">
    <name type="scientific">Tilletia horrida</name>
    <dbReference type="NCBI Taxonomy" id="155126"/>
    <lineage>
        <taxon>Eukaryota</taxon>
        <taxon>Fungi</taxon>
        <taxon>Dikarya</taxon>
        <taxon>Basidiomycota</taxon>
        <taxon>Ustilaginomycotina</taxon>
        <taxon>Exobasidiomycetes</taxon>
        <taxon>Tilletiales</taxon>
        <taxon>Tilletiaceae</taxon>
        <taxon>Tilletia</taxon>
    </lineage>
</organism>
<dbReference type="EMBL" id="JAPDMQ010000131">
    <property type="protein sequence ID" value="KAK0533755.1"/>
    <property type="molecule type" value="Genomic_DNA"/>
</dbReference>
<dbReference type="Pfam" id="PF04597">
    <property type="entry name" value="Ribophorin_I"/>
    <property type="match status" value="1"/>
</dbReference>
<comment type="pathway">
    <text evidence="3 10">Protein modification; protein glycosylation.</text>
</comment>
<evidence type="ECO:0000256" key="8">
    <source>
        <dbReference type="ARBA" id="ARBA00022989"/>
    </source>
</evidence>
<keyword evidence="8 10" id="KW-1133">Transmembrane helix</keyword>
<accession>A0AAN6GEK0</accession>
<gene>
    <name evidence="11" type="primary">OST1</name>
    <name evidence="11" type="ORF">OC842_002874</name>
</gene>
<evidence type="ECO:0000313" key="12">
    <source>
        <dbReference type="Proteomes" id="UP001176521"/>
    </source>
</evidence>
<reference evidence="11" key="1">
    <citation type="journal article" date="2023" name="PhytoFront">
        <title>Draft Genome Resources of Seven Strains of Tilletia horrida, Causal Agent of Kernel Smut of Rice.</title>
        <authorList>
            <person name="Khanal S."/>
            <person name="Antony Babu S."/>
            <person name="Zhou X.G."/>
        </authorList>
    </citation>
    <scope>NUCLEOTIDE SEQUENCE</scope>
    <source>
        <strain evidence="11">TX3</strain>
    </source>
</reference>
<feature type="transmembrane region" description="Helical" evidence="10">
    <location>
        <begin position="511"/>
        <end position="530"/>
    </location>
</feature>
<dbReference type="GO" id="GO:0008250">
    <property type="term" value="C:oligosaccharyltransferase complex"/>
    <property type="evidence" value="ECO:0007669"/>
    <property type="project" value="UniProtKB-UniRule"/>
</dbReference>
<comment type="subunit">
    <text evidence="10">Component of the oligosaccharyltransferase (OST) complex.</text>
</comment>
<proteinExistence type="inferred from homology"/>
<evidence type="ECO:0000256" key="6">
    <source>
        <dbReference type="ARBA" id="ARBA00022729"/>
    </source>
</evidence>
<evidence type="ECO:0000256" key="5">
    <source>
        <dbReference type="ARBA" id="ARBA00022692"/>
    </source>
</evidence>
<feature type="chain" id="PRO_5042666757" description="Dolichyl-diphosphooligosaccharide--protein glycosyltransferase subunit 1" evidence="10">
    <location>
        <begin position="30"/>
        <end position="536"/>
    </location>
</feature>
<dbReference type="PROSITE" id="PS51257">
    <property type="entry name" value="PROKAR_LIPOPROTEIN"/>
    <property type="match status" value="1"/>
</dbReference>
<dbReference type="PANTHER" id="PTHR21049:SF0">
    <property type="entry name" value="DOLICHYL-DIPHOSPHOOLIGOSACCHARIDE--PROTEIN GLYCOSYLTRANSFERASE SUBUNIT 1"/>
    <property type="match status" value="1"/>
</dbReference>
<evidence type="ECO:0000256" key="10">
    <source>
        <dbReference type="RuleBase" id="RU361143"/>
    </source>
</evidence>
<evidence type="ECO:0000313" key="11">
    <source>
        <dbReference type="EMBL" id="KAK0533755.1"/>
    </source>
</evidence>
<dbReference type="Proteomes" id="UP001176521">
    <property type="component" value="Unassembled WGS sequence"/>
</dbReference>
<keyword evidence="7 10" id="KW-0256">Endoplasmic reticulum</keyword>
<comment type="function">
    <text evidence="1 10">Subunit of the oligosaccharyl transferase (OST) complex that catalyzes the initial transfer of a defined glycan (Glc(3)Man(9)GlcNAc(2) in eukaryotes) from the lipid carrier dolichol-pyrophosphate to an asparagine residue within an Asn-X-Ser/Thr consensus motif in nascent polypeptide chains, the first step in protein N-glycosylation. N-glycosylation occurs cotranslationally and the complex associates with the Sec61 complex at the channel-forming translocon complex that mediates protein translocation across the endoplasmic reticulum (ER). All subunits are required for a maximal enzyme activity.</text>
</comment>